<accession>A0AA86RAW0</accession>
<gene>
    <name evidence="1" type="ORF">HINF_LOCUS61685</name>
    <name evidence="2" type="ORF">HINF_LOCUS73944</name>
</gene>
<protein>
    <submittedName>
        <fullName evidence="2">Hypothetical_protein</fullName>
    </submittedName>
</protein>
<sequence length="122" mass="13301">MQIETIDAIHGHAMFPTAAYEDAPKLYQALWEKLKGVTIENPLVVFQCFDSPSQLSNPTHQYVCLIGQHSALKPIGGVKQHVIPGGKALTLISQRSLQPSSAITMLASEVKVQNLKVRDAPV</sequence>
<name>A0AA86RAW0_9EUKA</name>
<dbReference type="AlphaFoldDB" id="A0AA86RAW0"/>
<dbReference type="Proteomes" id="UP001642409">
    <property type="component" value="Unassembled WGS sequence"/>
</dbReference>
<reference evidence="1" key="1">
    <citation type="submission" date="2023-06" db="EMBL/GenBank/DDBJ databases">
        <authorList>
            <person name="Kurt Z."/>
        </authorList>
    </citation>
    <scope>NUCLEOTIDE SEQUENCE</scope>
</reference>
<evidence type="ECO:0000313" key="1">
    <source>
        <dbReference type="EMBL" id="CAI9974040.1"/>
    </source>
</evidence>
<dbReference type="EMBL" id="CAXDID020000616">
    <property type="protein sequence ID" value="CAL6106781.1"/>
    <property type="molecule type" value="Genomic_DNA"/>
</dbReference>
<proteinExistence type="predicted"/>
<comment type="caution">
    <text evidence="1">The sequence shown here is derived from an EMBL/GenBank/DDBJ whole genome shotgun (WGS) entry which is preliminary data.</text>
</comment>
<evidence type="ECO:0000313" key="2">
    <source>
        <dbReference type="EMBL" id="CAL6106781.1"/>
    </source>
</evidence>
<organism evidence="1">
    <name type="scientific">Hexamita inflata</name>
    <dbReference type="NCBI Taxonomy" id="28002"/>
    <lineage>
        <taxon>Eukaryota</taxon>
        <taxon>Metamonada</taxon>
        <taxon>Diplomonadida</taxon>
        <taxon>Hexamitidae</taxon>
        <taxon>Hexamitinae</taxon>
        <taxon>Hexamita</taxon>
    </lineage>
</organism>
<evidence type="ECO:0000313" key="3">
    <source>
        <dbReference type="Proteomes" id="UP001642409"/>
    </source>
</evidence>
<reference evidence="2 3" key="2">
    <citation type="submission" date="2024-07" db="EMBL/GenBank/DDBJ databases">
        <authorList>
            <person name="Akdeniz Z."/>
        </authorList>
    </citation>
    <scope>NUCLEOTIDE SEQUENCE [LARGE SCALE GENOMIC DNA]</scope>
</reference>
<dbReference type="EMBL" id="CATOUU010001130">
    <property type="protein sequence ID" value="CAI9974040.1"/>
    <property type="molecule type" value="Genomic_DNA"/>
</dbReference>
<keyword evidence="3" id="KW-1185">Reference proteome</keyword>